<dbReference type="GO" id="GO:0003677">
    <property type="term" value="F:DNA binding"/>
    <property type="evidence" value="ECO:0007669"/>
    <property type="project" value="UniProtKB-KW"/>
</dbReference>
<organism evidence="3 4">
    <name type="scientific">Fervidibacillus albus</name>
    <dbReference type="NCBI Taxonomy" id="2980026"/>
    <lineage>
        <taxon>Bacteria</taxon>
        <taxon>Bacillati</taxon>
        <taxon>Bacillota</taxon>
        <taxon>Bacilli</taxon>
        <taxon>Bacillales</taxon>
        <taxon>Bacillaceae</taxon>
        <taxon>Fervidibacillus</taxon>
    </lineage>
</organism>
<sequence length="233" mass="27318">MEQTLKITNVLSDPTRYSIYEYIMKKHKEVTVQEIADNFQIHPNVARLHLSKLEDVNMLKSENKKTGRGGRPSRIYRLSDEVIELNFPYRDFHLLAKIAIETMLSLGEQAEQALFETGKRYGKELMDQMLSKHSVMKDEISFEHKMEILQTTTLSLGFYPDVYVQEEEKKFYLEIFNCPFYEVAKEHKQNTCSMHFAFIKGLIGSLFDNFEIKTKQNMFEGCDSCAYHINLKN</sequence>
<keyword evidence="1" id="KW-0238">DNA-binding</keyword>
<feature type="domain" description="HTH arsR-type" evidence="2">
    <location>
        <begin position="6"/>
        <end position="88"/>
    </location>
</feature>
<protein>
    <submittedName>
        <fullName evidence="3">Helix-turn-helix domain-containing protein</fullName>
    </submittedName>
</protein>
<dbReference type="InterPro" id="IPR011991">
    <property type="entry name" value="ArsR-like_HTH"/>
</dbReference>
<dbReference type="Gene3D" id="3.30.1380.20">
    <property type="entry name" value="Trafficking protein particle complex subunit 3"/>
    <property type="match status" value="1"/>
</dbReference>
<dbReference type="InterPro" id="IPR036390">
    <property type="entry name" value="WH_DNA-bd_sf"/>
</dbReference>
<dbReference type="Pfam" id="PF12840">
    <property type="entry name" value="HTH_20"/>
    <property type="match status" value="1"/>
</dbReference>
<evidence type="ECO:0000313" key="3">
    <source>
        <dbReference type="EMBL" id="WAA10429.1"/>
    </source>
</evidence>
<proteinExistence type="predicted"/>
<evidence type="ECO:0000313" key="4">
    <source>
        <dbReference type="Proteomes" id="UP001164718"/>
    </source>
</evidence>
<keyword evidence="4" id="KW-1185">Reference proteome</keyword>
<dbReference type="InterPro" id="IPR001845">
    <property type="entry name" value="HTH_ArsR_DNA-bd_dom"/>
</dbReference>
<reference evidence="3" key="1">
    <citation type="submission" date="2022-09" db="EMBL/GenBank/DDBJ databases">
        <title>Complete Genomes of Fervidibacillus albus and Fervidibacillus halotolerans isolated from tidal flat sediments.</title>
        <authorList>
            <person name="Kwon K.K."/>
            <person name="Yang S.-H."/>
            <person name="Park M.J."/>
            <person name="Oh H.-M."/>
        </authorList>
    </citation>
    <scope>NUCLEOTIDE SEQUENCE</scope>
    <source>
        <strain evidence="3">MEBiC13591</strain>
    </source>
</reference>
<evidence type="ECO:0000259" key="2">
    <source>
        <dbReference type="SMART" id="SM00418"/>
    </source>
</evidence>
<evidence type="ECO:0000256" key="1">
    <source>
        <dbReference type="ARBA" id="ARBA00023125"/>
    </source>
</evidence>
<gene>
    <name evidence="3" type="ORF">OE104_03605</name>
</gene>
<dbReference type="InterPro" id="IPR036388">
    <property type="entry name" value="WH-like_DNA-bd_sf"/>
</dbReference>
<dbReference type="SUPFAM" id="SSF46785">
    <property type="entry name" value="Winged helix' DNA-binding domain"/>
    <property type="match status" value="1"/>
</dbReference>
<name>A0A9E8LVN5_9BACI</name>
<dbReference type="Proteomes" id="UP001164718">
    <property type="component" value="Chromosome"/>
</dbReference>
<dbReference type="RefSeq" id="WP_275418218.1">
    <property type="nucleotide sequence ID" value="NZ_CP106878.1"/>
</dbReference>
<accession>A0A9E8LVN5</accession>
<dbReference type="CDD" id="cd00090">
    <property type="entry name" value="HTH_ARSR"/>
    <property type="match status" value="1"/>
</dbReference>
<dbReference type="GO" id="GO:0003700">
    <property type="term" value="F:DNA-binding transcription factor activity"/>
    <property type="evidence" value="ECO:0007669"/>
    <property type="project" value="InterPro"/>
</dbReference>
<dbReference type="SMART" id="SM00418">
    <property type="entry name" value="HTH_ARSR"/>
    <property type="match status" value="1"/>
</dbReference>
<dbReference type="EMBL" id="CP106878">
    <property type="protein sequence ID" value="WAA10429.1"/>
    <property type="molecule type" value="Genomic_DNA"/>
</dbReference>
<dbReference type="KEGG" id="faf:OE104_03605"/>
<dbReference type="Gene3D" id="1.10.10.10">
    <property type="entry name" value="Winged helix-like DNA-binding domain superfamily/Winged helix DNA-binding domain"/>
    <property type="match status" value="1"/>
</dbReference>
<dbReference type="AlphaFoldDB" id="A0A9E8LVN5"/>